<dbReference type="OrthoDB" id="2578740at2759"/>
<dbReference type="InterPro" id="IPR005674">
    <property type="entry name" value="CocE/Ser_esterase"/>
</dbReference>
<reference evidence="4" key="2">
    <citation type="submission" date="2020-11" db="EMBL/GenBank/DDBJ databases">
        <title>Whole genome sequencing of Colletotrichum sp.</title>
        <authorList>
            <person name="Li H."/>
        </authorList>
    </citation>
    <scope>NUCLEOTIDE SEQUENCE</scope>
    <source>
        <strain evidence="4">CkLH20</strain>
    </source>
</reference>
<dbReference type="InterPro" id="IPR000383">
    <property type="entry name" value="Xaa-Pro-like_dom"/>
</dbReference>
<dbReference type="NCBIfam" id="TIGR00976">
    <property type="entry name" value="CocE_NonD"/>
    <property type="match status" value="1"/>
</dbReference>
<dbReference type="Gene3D" id="3.40.50.1820">
    <property type="entry name" value="alpha/beta hydrolase"/>
    <property type="match status" value="1"/>
</dbReference>
<feature type="domain" description="Xaa-Pro dipeptidyl-peptidase C-terminal" evidence="3">
    <location>
        <begin position="355"/>
        <end position="592"/>
    </location>
</feature>
<organism evidence="4 5">
    <name type="scientific">Colletotrichum karsti</name>
    <dbReference type="NCBI Taxonomy" id="1095194"/>
    <lineage>
        <taxon>Eukaryota</taxon>
        <taxon>Fungi</taxon>
        <taxon>Dikarya</taxon>
        <taxon>Ascomycota</taxon>
        <taxon>Pezizomycotina</taxon>
        <taxon>Sordariomycetes</taxon>
        <taxon>Hypocreomycetidae</taxon>
        <taxon>Glomerellales</taxon>
        <taxon>Glomerellaceae</taxon>
        <taxon>Colletotrichum</taxon>
        <taxon>Colletotrichum boninense species complex</taxon>
    </lineage>
</organism>
<dbReference type="InterPro" id="IPR029058">
    <property type="entry name" value="AB_hydrolase_fold"/>
</dbReference>
<dbReference type="InterPro" id="IPR008979">
    <property type="entry name" value="Galactose-bd-like_sf"/>
</dbReference>
<accession>A0A9P6I508</accession>
<dbReference type="Gene3D" id="1.10.3020.20">
    <property type="match status" value="1"/>
</dbReference>
<dbReference type="SMART" id="SM00939">
    <property type="entry name" value="PepX_C"/>
    <property type="match status" value="1"/>
</dbReference>
<dbReference type="InterPro" id="IPR050585">
    <property type="entry name" value="Xaa-Pro_dipeptidyl-ppase/CocE"/>
</dbReference>
<dbReference type="InterPro" id="IPR013736">
    <property type="entry name" value="Xaa-Pro_dipept_C"/>
</dbReference>
<dbReference type="GeneID" id="62162167"/>
<reference evidence="4" key="1">
    <citation type="submission" date="2020-03" db="EMBL/GenBank/DDBJ databases">
        <authorList>
            <person name="He L."/>
        </authorList>
    </citation>
    <scope>NUCLEOTIDE SEQUENCE</scope>
    <source>
        <strain evidence="4">CkLH20</strain>
    </source>
</reference>
<evidence type="ECO:0000256" key="1">
    <source>
        <dbReference type="ARBA" id="ARBA00022801"/>
    </source>
</evidence>
<protein>
    <submittedName>
        <fullName evidence="4">Hydrolase CocE/NonD family protein</fullName>
    </submittedName>
</protein>
<dbReference type="Proteomes" id="UP000781932">
    <property type="component" value="Unassembled WGS sequence"/>
</dbReference>
<dbReference type="Gene3D" id="2.60.120.260">
    <property type="entry name" value="Galactose-binding domain-like"/>
    <property type="match status" value="1"/>
</dbReference>
<gene>
    <name evidence="4" type="ORF">CkaCkLH20_06376</name>
</gene>
<dbReference type="Pfam" id="PF02129">
    <property type="entry name" value="Peptidase_S15"/>
    <property type="match status" value="1"/>
</dbReference>
<evidence type="ECO:0000313" key="5">
    <source>
        <dbReference type="Proteomes" id="UP000781932"/>
    </source>
</evidence>
<proteinExistence type="predicted"/>
<dbReference type="GO" id="GO:0008239">
    <property type="term" value="F:dipeptidyl-peptidase activity"/>
    <property type="evidence" value="ECO:0007669"/>
    <property type="project" value="InterPro"/>
</dbReference>
<dbReference type="SUPFAM" id="SSF49785">
    <property type="entry name" value="Galactose-binding domain-like"/>
    <property type="match status" value="1"/>
</dbReference>
<keyword evidence="1 4" id="KW-0378">Hydrolase</keyword>
<dbReference type="AlphaFoldDB" id="A0A9P6I508"/>
<feature type="signal peptide" evidence="2">
    <location>
        <begin position="1"/>
        <end position="20"/>
    </location>
</feature>
<evidence type="ECO:0000259" key="3">
    <source>
        <dbReference type="SMART" id="SM00939"/>
    </source>
</evidence>
<dbReference type="PANTHER" id="PTHR43056:SF10">
    <property type="entry name" value="COCE_NOND FAMILY, PUTATIVE (AFU_ORTHOLOGUE AFUA_7G00600)-RELATED"/>
    <property type="match status" value="1"/>
</dbReference>
<dbReference type="EMBL" id="JAATWM020000019">
    <property type="protein sequence ID" value="KAF9875930.1"/>
    <property type="molecule type" value="Genomic_DNA"/>
</dbReference>
<comment type="caution">
    <text evidence="4">The sequence shown here is derived from an EMBL/GenBank/DDBJ whole genome shotgun (WGS) entry which is preliminary data.</text>
</comment>
<sequence>MELQFAAYLCVAAFLGVSVSQDTTGDGIVQGVLRIYGNDSYPVTLRGPLPLDAKRARYPGFQQQNLTLEAGSIRREGASALQCDILFERDVPVTLRDGITIFTDVFRPATNDSVPALVAWSPYGKEIGGQWLDDLPGRSQVKLSALSELQKFEGPDPGYWVCQGYAVLNPDTRGAYSSDGNITYWGRQLGEDGYDFIEWASSQAWSSGKVALSGNSWLAVSQWFIAAENPPHLAAIAPWEGLTDLYRDVAVSGGIPAPGFQESILTTFAGKNYAEDVSRMILSEPLLSPYWQDKIATLENISVPAYVVASYTNALHTSGSFEGFGRISSPHKWLRVHNTSEWPDYYDKDNVSDLHKFFDYYLKGIDNNWTSTPRVRYAVLDPGAEDILSLEAPDWPVPGLRPLKLRLQENNSLGNDGSPVAAYTTYNGTAAGGVTFTYRVDRSFELIGHGKLRLWVSSPDADDMDLTITVQKLSRNGTSFPNNVGGESTSTIGPIGNLRVSHRELDRVRSTDYQPVLLHESELLLAPEEMVQVDIPLTPTALRFHAGELLSLTVAPVAIAPAESDLGFGTAIIPIPLHGGTFQPGQNVSMMQLGGDIESNPSFVNTQRVKTPLSRNRGMHLLHYGGELDSHLLVPIRDAKD</sequence>
<dbReference type="RefSeq" id="XP_038745391.1">
    <property type="nucleotide sequence ID" value="XM_038889093.1"/>
</dbReference>
<evidence type="ECO:0000256" key="2">
    <source>
        <dbReference type="SAM" id="SignalP"/>
    </source>
</evidence>
<dbReference type="PANTHER" id="PTHR43056">
    <property type="entry name" value="PEPTIDASE S9 PROLYL OLIGOPEPTIDASE"/>
    <property type="match status" value="1"/>
</dbReference>
<dbReference type="SUPFAM" id="SSF53474">
    <property type="entry name" value="alpha/beta-Hydrolases"/>
    <property type="match status" value="1"/>
</dbReference>
<keyword evidence="5" id="KW-1185">Reference proteome</keyword>
<keyword evidence="2" id="KW-0732">Signal</keyword>
<evidence type="ECO:0000313" key="4">
    <source>
        <dbReference type="EMBL" id="KAF9875930.1"/>
    </source>
</evidence>
<dbReference type="Pfam" id="PF08530">
    <property type="entry name" value="PepX_C"/>
    <property type="match status" value="1"/>
</dbReference>
<name>A0A9P6I508_9PEZI</name>
<feature type="chain" id="PRO_5040472054" evidence="2">
    <location>
        <begin position="21"/>
        <end position="641"/>
    </location>
</feature>